<evidence type="ECO:0000313" key="10">
    <source>
        <dbReference type="Proteomes" id="UP000559117"/>
    </source>
</evidence>
<feature type="transmembrane region" description="Helical" evidence="7">
    <location>
        <begin position="20"/>
        <end position="41"/>
    </location>
</feature>
<sequence>MKKFCKFNTDMYWNKFLETFLIGAKCYVFFWLLLSIFRLIFVIDMHSYMSKIVTFGDIKNAFILGMQMSMQTVGILTLVSLSVYILVSVINKKWSKYALNTVIVIQILVLSTLFIARFPFYRIYHSGFNRMLFTAVHEDWQALFWTFMDEFNLPVRLLGVLLLIIIAFYLWRKFLNWNIKEKLPAKYFPLRWRGKIVLILAVYLIARLSLFSGSWSWQTQIDWENSAITKDNFLNEAILDDGQALYRAYCLEKRNTGSNGLSYTANQVRHYAQYLSGKNNESSNLDYYLEKKAQGAKIQKPKHIFLIISESYANWPLLPEYADLHLADGIKSLTTEQNTAYCSEFLPNGSSTVNALMGIVTNFADANLYLTTMVNQMKEPYSTATAPQMKRLGYKTNFYYAGPSSWENIQNFTLAQGFDKFYSRSDIHETTKGSVWGADDKDLYSLVEDATDDSSSFNVILNVSNHSPFEVDLKANGFDSQMVKNALPEKYRSDDELLKELGHFYYADKMMRQFIDKMKQRYPDSLFIIIGDHADRYNIEKAPTTYKRYAIPFIINGQGIDKNILSANAVGSQIDVIPTLMELIAPKNFTYYSVGKSLTEHNNIAANYAFWLTNGYMGRTDAPQFMPDNFSKDKKIPQQKDVMQYANAIRAVSWWRAQHGGNLPIQQYRTAAKTN</sequence>
<proteinExistence type="predicted"/>
<dbReference type="SUPFAM" id="SSF53649">
    <property type="entry name" value="Alkaline phosphatase-like"/>
    <property type="match status" value="1"/>
</dbReference>
<dbReference type="InterPro" id="IPR000917">
    <property type="entry name" value="Sulfatase_N"/>
</dbReference>
<accession>A0A840UNA1</accession>
<keyword evidence="10" id="KW-1185">Reference proteome</keyword>
<keyword evidence="5 7" id="KW-1133">Transmembrane helix</keyword>
<dbReference type="PANTHER" id="PTHR47371">
    <property type="entry name" value="LIPOTEICHOIC ACID SYNTHASE"/>
    <property type="match status" value="1"/>
</dbReference>
<keyword evidence="6 7" id="KW-0472">Membrane</keyword>
<dbReference type="AlphaFoldDB" id="A0A840UNA1"/>
<reference evidence="9 10" key="1">
    <citation type="submission" date="2020-08" db="EMBL/GenBank/DDBJ databases">
        <title>Genomic Encyclopedia of Type Strains, Phase IV (KMG-IV): sequencing the most valuable type-strain genomes for metagenomic binning, comparative biology and taxonomic classification.</title>
        <authorList>
            <person name="Goeker M."/>
        </authorList>
    </citation>
    <scope>NUCLEOTIDE SEQUENCE [LARGE SCALE GENOMIC DNA]</scope>
    <source>
        <strain evidence="9 10">DSM 24661</strain>
    </source>
</reference>
<evidence type="ECO:0000256" key="1">
    <source>
        <dbReference type="ARBA" id="ARBA00004651"/>
    </source>
</evidence>
<dbReference type="InterPro" id="IPR050448">
    <property type="entry name" value="OpgB/LTA_synthase_biosynth"/>
</dbReference>
<dbReference type="CDD" id="cd16015">
    <property type="entry name" value="LTA_synthase"/>
    <property type="match status" value="1"/>
</dbReference>
<organism evidence="9 10">
    <name type="scientific">Pectinatus brassicae</name>
    <dbReference type="NCBI Taxonomy" id="862415"/>
    <lineage>
        <taxon>Bacteria</taxon>
        <taxon>Bacillati</taxon>
        <taxon>Bacillota</taxon>
        <taxon>Negativicutes</taxon>
        <taxon>Selenomonadales</taxon>
        <taxon>Selenomonadaceae</taxon>
        <taxon>Pectinatus</taxon>
    </lineage>
</organism>
<evidence type="ECO:0000256" key="4">
    <source>
        <dbReference type="ARBA" id="ARBA00022692"/>
    </source>
</evidence>
<evidence type="ECO:0000256" key="2">
    <source>
        <dbReference type="ARBA" id="ARBA00004936"/>
    </source>
</evidence>
<feature type="transmembrane region" description="Helical" evidence="7">
    <location>
        <begin position="99"/>
        <end position="120"/>
    </location>
</feature>
<dbReference type="RefSeq" id="WP_311636921.1">
    <property type="nucleotide sequence ID" value="NZ_JACHFH010000042.1"/>
</dbReference>
<evidence type="ECO:0000256" key="7">
    <source>
        <dbReference type="SAM" id="Phobius"/>
    </source>
</evidence>
<evidence type="ECO:0000259" key="8">
    <source>
        <dbReference type="Pfam" id="PF00884"/>
    </source>
</evidence>
<dbReference type="InterPro" id="IPR017850">
    <property type="entry name" value="Alkaline_phosphatase_core_sf"/>
</dbReference>
<dbReference type="EMBL" id="JACHFH010000042">
    <property type="protein sequence ID" value="MBB5337327.1"/>
    <property type="molecule type" value="Genomic_DNA"/>
</dbReference>
<keyword evidence="9" id="KW-0808">Transferase</keyword>
<name>A0A840UNA1_9FIRM</name>
<dbReference type="PANTHER" id="PTHR47371:SF3">
    <property type="entry name" value="PHOSPHOGLYCEROL TRANSFERASE I"/>
    <property type="match status" value="1"/>
</dbReference>
<feature type="transmembrane region" description="Helical" evidence="7">
    <location>
        <begin position="61"/>
        <end position="87"/>
    </location>
</feature>
<evidence type="ECO:0000313" key="9">
    <source>
        <dbReference type="EMBL" id="MBB5337327.1"/>
    </source>
</evidence>
<protein>
    <submittedName>
        <fullName evidence="9">Phosphoglycerol transferase MdoB-like AlkP superfamily enzyme</fullName>
    </submittedName>
</protein>
<dbReference type="Pfam" id="PF00884">
    <property type="entry name" value="Sulfatase"/>
    <property type="match status" value="1"/>
</dbReference>
<keyword evidence="3" id="KW-1003">Cell membrane</keyword>
<evidence type="ECO:0000256" key="3">
    <source>
        <dbReference type="ARBA" id="ARBA00022475"/>
    </source>
</evidence>
<dbReference type="GO" id="GO:0016740">
    <property type="term" value="F:transferase activity"/>
    <property type="evidence" value="ECO:0007669"/>
    <property type="project" value="UniProtKB-KW"/>
</dbReference>
<gene>
    <name evidence="9" type="ORF">HNR32_002488</name>
</gene>
<feature type="transmembrane region" description="Helical" evidence="7">
    <location>
        <begin position="192"/>
        <end position="217"/>
    </location>
</feature>
<comment type="subcellular location">
    <subcellularLocation>
        <location evidence="1">Cell membrane</location>
        <topology evidence="1">Multi-pass membrane protein</topology>
    </subcellularLocation>
</comment>
<evidence type="ECO:0000256" key="5">
    <source>
        <dbReference type="ARBA" id="ARBA00022989"/>
    </source>
</evidence>
<dbReference type="Proteomes" id="UP000559117">
    <property type="component" value="Unassembled WGS sequence"/>
</dbReference>
<evidence type="ECO:0000256" key="6">
    <source>
        <dbReference type="ARBA" id="ARBA00023136"/>
    </source>
</evidence>
<feature type="domain" description="Sulfatase N-terminal" evidence="8">
    <location>
        <begin position="329"/>
        <end position="583"/>
    </location>
</feature>
<feature type="transmembrane region" description="Helical" evidence="7">
    <location>
        <begin position="153"/>
        <end position="171"/>
    </location>
</feature>
<comment type="pathway">
    <text evidence="2">Cell wall biogenesis; lipoteichoic acid biosynthesis.</text>
</comment>
<comment type="caution">
    <text evidence="9">The sequence shown here is derived from an EMBL/GenBank/DDBJ whole genome shotgun (WGS) entry which is preliminary data.</text>
</comment>
<dbReference type="GO" id="GO:0005886">
    <property type="term" value="C:plasma membrane"/>
    <property type="evidence" value="ECO:0007669"/>
    <property type="project" value="UniProtKB-SubCell"/>
</dbReference>
<keyword evidence="4 7" id="KW-0812">Transmembrane</keyword>
<dbReference type="Gene3D" id="3.40.720.10">
    <property type="entry name" value="Alkaline Phosphatase, subunit A"/>
    <property type="match status" value="1"/>
</dbReference>